<gene>
    <name evidence="1" type="ORF">Lery_2871</name>
</gene>
<protein>
    <submittedName>
        <fullName evidence="1">Antirestriction protein</fullName>
    </submittedName>
</protein>
<comment type="caution">
    <text evidence="1">The sequence shown here is derived from an EMBL/GenBank/DDBJ whole genome shotgun (WGS) entry which is preliminary data.</text>
</comment>
<dbReference type="Gene3D" id="3.10.20.480">
    <property type="entry name" value="Antirestriction protein ArdA, domain 1"/>
    <property type="match status" value="1"/>
</dbReference>
<name>A0A0W0TGM8_LEGER</name>
<dbReference type="RefSeq" id="WP_058527931.1">
    <property type="nucleotide sequence ID" value="NZ_CAAAHY010000050.1"/>
</dbReference>
<dbReference type="Proteomes" id="UP000054773">
    <property type="component" value="Unassembled WGS sequence"/>
</dbReference>
<dbReference type="InterPro" id="IPR009899">
    <property type="entry name" value="ArdA"/>
</dbReference>
<proteinExistence type="predicted"/>
<dbReference type="OrthoDB" id="944647at2"/>
<dbReference type="InterPro" id="IPR041895">
    <property type="entry name" value="ArdA_dom1"/>
</dbReference>
<dbReference type="Pfam" id="PF07275">
    <property type="entry name" value="ArdA"/>
    <property type="match status" value="1"/>
</dbReference>
<evidence type="ECO:0000313" key="1">
    <source>
        <dbReference type="EMBL" id="KTC94704.1"/>
    </source>
</evidence>
<accession>A0A0W0TGM8</accession>
<dbReference type="PATRIC" id="fig|448.7.peg.3016"/>
<reference evidence="1 2" key="1">
    <citation type="submission" date="2015-11" db="EMBL/GenBank/DDBJ databases">
        <title>Genomic analysis of 38 Legionella species identifies large and diverse effector repertoires.</title>
        <authorList>
            <person name="Burstein D."/>
            <person name="Amaro F."/>
            <person name="Zusman T."/>
            <person name="Lifshitz Z."/>
            <person name="Cohen O."/>
            <person name="Gilbert J.A."/>
            <person name="Pupko T."/>
            <person name="Shuman H.A."/>
            <person name="Segal G."/>
        </authorList>
    </citation>
    <scope>NUCLEOTIDE SEQUENCE [LARGE SCALE GENOMIC DNA]</scope>
    <source>
        <strain evidence="1 2">SE-32A-C8</strain>
    </source>
</reference>
<sequence>MISPSIYVACLASYIEGILHGKWIDASQGKVIIDEQIQEMLSESPIEYAEEYAIHDYEGFGSLRISEFEDLETIIQYVEFMSEHGELGQVLLSEYGLDEAEQMINDYYHGSYDSEVDFAWHIFEECYSSAIPNNLICYFDCEAFARDLFISDYCSVEANGETHVFSRY</sequence>
<dbReference type="EMBL" id="LNYA01000034">
    <property type="protein sequence ID" value="KTC94704.1"/>
    <property type="molecule type" value="Genomic_DNA"/>
</dbReference>
<dbReference type="STRING" id="448.Lery_2871"/>
<dbReference type="InterPro" id="IPR041893">
    <property type="entry name" value="ArdA_dom3"/>
</dbReference>
<dbReference type="Gene3D" id="1.10.10.1190">
    <property type="entry name" value="Antirestriction protein ArdA, domain 3"/>
    <property type="match status" value="1"/>
</dbReference>
<evidence type="ECO:0000313" key="2">
    <source>
        <dbReference type="Proteomes" id="UP000054773"/>
    </source>
</evidence>
<keyword evidence="2" id="KW-1185">Reference proteome</keyword>
<dbReference type="AlphaFoldDB" id="A0A0W0TGM8"/>
<organism evidence="1 2">
    <name type="scientific">Legionella erythra</name>
    <dbReference type="NCBI Taxonomy" id="448"/>
    <lineage>
        <taxon>Bacteria</taxon>
        <taxon>Pseudomonadati</taxon>
        <taxon>Pseudomonadota</taxon>
        <taxon>Gammaproteobacteria</taxon>
        <taxon>Legionellales</taxon>
        <taxon>Legionellaceae</taxon>
        <taxon>Legionella</taxon>
    </lineage>
</organism>